<evidence type="ECO:0000313" key="3">
    <source>
        <dbReference type="Proteomes" id="UP001305414"/>
    </source>
</evidence>
<reference evidence="2 3" key="1">
    <citation type="submission" date="2023-10" db="EMBL/GenBank/DDBJ databases">
        <title>Draft genome sequence of Xylaria bambusicola isolate GMP-LS, the root and basal stem rot pathogen of sugarcane in Indonesia.</title>
        <authorList>
            <person name="Selvaraj P."/>
            <person name="Muralishankar V."/>
            <person name="Muruganantham S."/>
            <person name="Sp S."/>
            <person name="Haryani S."/>
            <person name="Lau K.J.X."/>
            <person name="Naqvi N.I."/>
        </authorList>
    </citation>
    <scope>NUCLEOTIDE SEQUENCE [LARGE SCALE GENOMIC DNA]</scope>
    <source>
        <strain evidence="2">GMP-LS</strain>
    </source>
</reference>
<evidence type="ECO:0000256" key="1">
    <source>
        <dbReference type="SAM" id="SignalP"/>
    </source>
</evidence>
<proteinExistence type="predicted"/>
<feature type="chain" id="PRO_5043013207" description="Secreted protein" evidence="1">
    <location>
        <begin position="22"/>
        <end position="84"/>
    </location>
</feature>
<dbReference type="AlphaFoldDB" id="A0AAN7U8J6"/>
<accession>A0AAN7U8J6</accession>
<name>A0AAN7U8J6_9PEZI</name>
<dbReference type="EMBL" id="JAWHQM010000006">
    <property type="protein sequence ID" value="KAK5627900.1"/>
    <property type="molecule type" value="Genomic_DNA"/>
</dbReference>
<protein>
    <recommendedName>
        <fullName evidence="4">Secreted protein</fullName>
    </recommendedName>
</protein>
<feature type="signal peptide" evidence="1">
    <location>
        <begin position="1"/>
        <end position="21"/>
    </location>
</feature>
<gene>
    <name evidence="2" type="ORF">RRF57_003615</name>
</gene>
<sequence length="84" mass="9112">MVGFKSLSAIAALSLVNSAQAWYNELPSCVSPFKPFVYTGCFDNGAPGTKEALSLRSDLDQNDMTVEKCVAHCKGTRPVNFHTK</sequence>
<evidence type="ECO:0000313" key="2">
    <source>
        <dbReference type="EMBL" id="KAK5627900.1"/>
    </source>
</evidence>
<comment type="caution">
    <text evidence="2">The sequence shown here is derived from an EMBL/GenBank/DDBJ whole genome shotgun (WGS) entry which is preliminary data.</text>
</comment>
<keyword evidence="3" id="KW-1185">Reference proteome</keyword>
<keyword evidence="1" id="KW-0732">Signal</keyword>
<dbReference type="Proteomes" id="UP001305414">
    <property type="component" value="Unassembled WGS sequence"/>
</dbReference>
<evidence type="ECO:0008006" key="4">
    <source>
        <dbReference type="Google" id="ProtNLM"/>
    </source>
</evidence>
<organism evidence="2 3">
    <name type="scientific">Xylaria bambusicola</name>
    <dbReference type="NCBI Taxonomy" id="326684"/>
    <lineage>
        <taxon>Eukaryota</taxon>
        <taxon>Fungi</taxon>
        <taxon>Dikarya</taxon>
        <taxon>Ascomycota</taxon>
        <taxon>Pezizomycotina</taxon>
        <taxon>Sordariomycetes</taxon>
        <taxon>Xylariomycetidae</taxon>
        <taxon>Xylariales</taxon>
        <taxon>Xylariaceae</taxon>
        <taxon>Xylaria</taxon>
    </lineage>
</organism>